<evidence type="ECO:0000256" key="7">
    <source>
        <dbReference type="SAM" id="MobiDB-lite"/>
    </source>
</evidence>
<dbReference type="FunFam" id="3.30.565.10:FF:000006">
    <property type="entry name" value="Sensor histidine kinase WalK"/>
    <property type="match status" value="1"/>
</dbReference>
<evidence type="ECO:0000313" key="11">
    <source>
        <dbReference type="EMBL" id="UZW75552.1"/>
    </source>
</evidence>
<dbReference type="AlphaFoldDB" id="A0A9E8HLI3"/>
<gene>
    <name evidence="11" type="ORF">NNL22_02870</name>
</gene>
<dbReference type="GO" id="GO:0030295">
    <property type="term" value="F:protein kinase activator activity"/>
    <property type="evidence" value="ECO:0007669"/>
    <property type="project" value="TreeGrafter"/>
</dbReference>
<name>A0A9E8HLI3_9ALTE</name>
<dbReference type="Gene3D" id="3.30.565.10">
    <property type="entry name" value="Histidine kinase-like ATPase, C-terminal domain"/>
    <property type="match status" value="1"/>
</dbReference>
<dbReference type="InterPro" id="IPR003660">
    <property type="entry name" value="HAMP_dom"/>
</dbReference>
<sequence>MFKAQYLPIKKKLTMIIMTSTLLAVVLLSSVFIALEYVSQRNNIIKEFSTTSKVISTRSHAAILFNDTATLQENVDSLILHDDVEATCLYNEADDILAHFNKNKEYKHSNSTIISGCPDHPSRNLNHFDERYYQVSEPIVVDGEPNGVLYIRVSLASLNSHLTTYVIAAGVFSLLIILTVFIISSFLQNYITTPLMLLKDTANQISKKKDYSLRATKESHDEIGDLVDTFNTMLSTIQEQDHVIREDAEGLEIKVHERTKELAMANKELEAFSYSVSHDLRAPLRAIDGFSKALLEDYGPELDQTAHDYLKRVRGASQKMGILISSLLQLSRVTRKELKDTHFDLTDMVTHVVQQLQQEDPSRVVDVKIQPEMHIMADPQLMEVALDNLIGNAWKYTKYEEQPKIEIGYYVENGHTIYFIKDNGAGFDEKYAKNLFTAFQRLHSPEQFDGTGIGLATVYRIMHRHHGDIWAKSTLEEGATFYFTLYDERPSPDEEISYRSGNNPDLPRQSN</sequence>
<proteinExistence type="predicted"/>
<dbReference type="Proteomes" id="UP001164472">
    <property type="component" value="Chromosome"/>
</dbReference>
<dbReference type="InterPro" id="IPR036890">
    <property type="entry name" value="HATPase_C_sf"/>
</dbReference>
<feature type="domain" description="HAMP" evidence="10">
    <location>
        <begin position="189"/>
        <end position="242"/>
    </location>
</feature>
<dbReference type="Gene3D" id="1.10.287.130">
    <property type="match status" value="1"/>
</dbReference>
<comment type="subcellular location">
    <subcellularLocation>
        <location evidence="2">Membrane</location>
    </subcellularLocation>
</comment>
<organism evidence="11 12">
    <name type="scientific">Alkalimarinus sediminis</name>
    <dbReference type="NCBI Taxonomy" id="1632866"/>
    <lineage>
        <taxon>Bacteria</taxon>
        <taxon>Pseudomonadati</taxon>
        <taxon>Pseudomonadota</taxon>
        <taxon>Gammaproteobacteria</taxon>
        <taxon>Alteromonadales</taxon>
        <taxon>Alteromonadaceae</taxon>
        <taxon>Alkalimarinus</taxon>
    </lineage>
</organism>
<dbReference type="RefSeq" id="WP_251810623.1">
    <property type="nucleotide sequence ID" value="NZ_CP101527.1"/>
</dbReference>
<dbReference type="InterPro" id="IPR036097">
    <property type="entry name" value="HisK_dim/P_sf"/>
</dbReference>
<keyword evidence="4" id="KW-0597">Phosphoprotein</keyword>
<dbReference type="PANTHER" id="PTHR42878">
    <property type="entry name" value="TWO-COMPONENT HISTIDINE KINASE"/>
    <property type="match status" value="1"/>
</dbReference>
<dbReference type="PANTHER" id="PTHR42878:SF15">
    <property type="entry name" value="BACTERIOPHYTOCHROME"/>
    <property type="match status" value="1"/>
</dbReference>
<evidence type="ECO:0000256" key="1">
    <source>
        <dbReference type="ARBA" id="ARBA00000085"/>
    </source>
</evidence>
<dbReference type="FunFam" id="1.10.287.130:FF:000070">
    <property type="entry name" value="Histidine kinase sensor protein"/>
    <property type="match status" value="1"/>
</dbReference>
<dbReference type="Gene3D" id="6.10.340.10">
    <property type="match status" value="1"/>
</dbReference>
<dbReference type="GO" id="GO:0005524">
    <property type="term" value="F:ATP binding"/>
    <property type="evidence" value="ECO:0007669"/>
    <property type="project" value="UniProtKB-KW"/>
</dbReference>
<dbReference type="SMART" id="SM00304">
    <property type="entry name" value="HAMP"/>
    <property type="match status" value="1"/>
</dbReference>
<dbReference type="PROSITE" id="PS50109">
    <property type="entry name" value="HIS_KIN"/>
    <property type="match status" value="1"/>
</dbReference>
<dbReference type="Pfam" id="PF00672">
    <property type="entry name" value="HAMP"/>
    <property type="match status" value="1"/>
</dbReference>
<feature type="transmembrane region" description="Helical" evidence="8">
    <location>
        <begin position="15"/>
        <end position="38"/>
    </location>
</feature>
<evidence type="ECO:0000256" key="6">
    <source>
        <dbReference type="ARBA" id="ARBA00022777"/>
    </source>
</evidence>
<dbReference type="InterPro" id="IPR004358">
    <property type="entry name" value="Sig_transdc_His_kin-like_C"/>
</dbReference>
<feature type="domain" description="Histidine kinase" evidence="9">
    <location>
        <begin position="275"/>
        <end position="489"/>
    </location>
</feature>
<dbReference type="Pfam" id="PF17152">
    <property type="entry name" value="CHASE8"/>
    <property type="match status" value="1"/>
</dbReference>
<dbReference type="SMART" id="SM00388">
    <property type="entry name" value="HisKA"/>
    <property type="match status" value="1"/>
</dbReference>
<keyword evidence="5" id="KW-0808">Transferase</keyword>
<evidence type="ECO:0000256" key="2">
    <source>
        <dbReference type="ARBA" id="ARBA00004370"/>
    </source>
</evidence>
<keyword evidence="11" id="KW-0067">ATP-binding</keyword>
<dbReference type="Pfam" id="PF00512">
    <property type="entry name" value="HisKA"/>
    <property type="match status" value="1"/>
</dbReference>
<dbReference type="GO" id="GO:0000156">
    <property type="term" value="F:phosphorelay response regulator activity"/>
    <property type="evidence" value="ECO:0007669"/>
    <property type="project" value="TreeGrafter"/>
</dbReference>
<dbReference type="EMBL" id="CP101527">
    <property type="protein sequence ID" value="UZW75552.1"/>
    <property type="molecule type" value="Genomic_DNA"/>
</dbReference>
<accession>A0A9E8HLI3</accession>
<dbReference type="SUPFAM" id="SSF47384">
    <property type="entry name" value="Homodimeric domain of signal transducing histidine kinase"/>
    <property type="match status" value="1"/>
</dbReference>
<dbReference type="EC" id="2.7.13.3" evidence="3"/>
<keyword evidence="8" id="KW-0472">Membrane</keyword>
<dbReference type="KEGG" id="asem:NNL22_02870"/>
<evidence type="ECO:0000256" key="8">
    <source>
        <dbReference type="SAM" id="Phobius"/>
    </source>
</evidence>
<reference evidence="11" key="1">
    <citation type="submission" date="2022-07" db="EMBL/GenBank/DDBJ databases">
        <title>Alkalimarinus sp. nov., isolated from gut of a Alitta virens.</title>
        <authorList>
            <person name="Yang A.I."/>
            <person name="Shin N.-R."/>
        </authorList>
    </citation>
    <scope>NUCLEOTIDE SEQUENCE</scope>
    <source>
        <strain evidence="11">FA028</strain>
    </source>
</reference>
<dbReference type="InterPro" id="IPR005467">
    <property type="entry name" value="His_kinase_dom"/>
</dbReference>
<feature type="region of interest" description="Disordered" evidence="7">
    <location>
        <begin position="491"/>
        <end position="511"/>
    </location>
</feature>
<dbReference type="SUPFAM" id="SSF158472">
    <property type="entry name" value="HAMP domain-like"/>
    <property type="match status" value="1"/>
</dbReference>
<dbReference type="SMART" id="SM00387">
    <property type="entry name" value="HATPase_c"/>
    <property type="match status" value="1"/>
</dbReference>
<keyword evidence="8" id="KW-1133">Transmembrane helix</keyword>
<dbReference type="GO" id="GO:0000155">
    <property type="term" value="F:phosphorelay sensor kinase activity"/>
    <property type="evidence" value="ECO:0007669"/>
    <property type="project" value="InterPro"/>
</dbReference>
<evidence type="ECO:0000259" key="9">
    <source>
        <dbReference type="PROSITE" id="PS50109"/>
    </source>
</evidence>
<dbReference type="GO" id="GO:0005886">
    <property type="term" value="C:plasma membrane"/>
    <property type="evidence" value="ECO:0007669"/>
    <property type="project" value="UniProtKB-ARBA"/>
</dbReference>
<dbReference type="InterPro" id="IPR033417">
    <property type="entry name" value="CHASE8"/>
</dbReference>
<feature type="transmembrane region" description="Helical" evidence="8">
    <location>
        <begin position="162"/>
        <end position="187"/>
    </location>
</feature>
<dbReference type="PRINTS" id="PR00344">
    <property type="entry name" value="BCTRLSENSOR"/>
</dbReference>
<comment type="catalytic activity">
    <reaction evidence="1">
        <text>ATP + protein L-histidine = ADP + protein N-phospho-L-histidine.</text>
        <dbReference type="EC" id="2.7.13.3"/>
    </reaction>
</comment>
<dbReference type="SUPFAM" id="SSF55874">
    <property type="entry name" value="ATPase domain of HSP90 chaperone/DNA topoisomerase II/histidine kinase"/>
    <property type="match status" value="1"/>
</dbReference>
<dbReference type="InterPro" id="IPR050351">
    <property type="entry name" value="BphY/WalK/GraS-like"/>
</dbReference>
<dbReference type="GO" id="GO:0007234">
    <property type="term" value="P:osmosensory signaling via phosphorelay pathway"/>
    <property type="evidence" value="ECO:0007669"/>
    <property type="project" value="TreeGrafter"/>
</dbReference>
<evidence type="ECO:0000256" key="5">
    <source>
        <dbReference type="ARBA" id="ARBA00022679"/>
    </source>
</evidence>
<keyword evidence="6" id="KW-0418">Kinase</keyword>
<evidence type="ECO:0000256" key="4">
    <source>
        <dbReference type="ARBA" id="ARBA00022553"/>
    </source>
</evidence>
<dbReference type="CDD" id="cd06225">
    <property type="entry name" value="HAMP"/>
    <property type="match status" value="1"/>
</dbReference>
<keyword evidence="11" id="KW-0547">Nucleotide-binding</keyword>
<dbReference type="InterPro" id="IPR003661">
    <property type="entry name" value="HisK_dim/P_dom"/>
</dbReference>
<keyword evidence="8" id="KW-0812">Transmembrane</keyword>
<dbReference type="PROSITE" id="PS50885">
    <property type="entry name" value="HAMP"/>
    <property type="match status" value="1"/>
</dbReference>
<evidence type="ECO:0000259" key="10">
    <source>
        <dbReference type="PROSITE" id="PS50885"/>
    </source>
</evidence>
<evidence type="ECO:0000256" key="3">
    <source>
        <dbReference type="ARBA" id="ARBA00012438"/>
    </source>
</evidence>
<dbReference type="CDD" id="cd00082">
    <property type="entry name" value="HisKA"/>
    <property type="match status" value="1"/>
</dbReference>
<keyword evidence="12" id="KW-1185">Reference proteome</keyword>
<dbReference type="Pfam" id="PF02518">
    <property type="entry name" value="HATPase_c"/>
    <property type="match status" value="1"/>
</dbReference>
<dbReference type="InterPro" id="IPR003594">
    <property type="entry name" value="HATPase_dom"/>
</dbReference>
<evidence type="ECO:0000313" key="12">
    <source>
        <dbReference type="Proteomes" id="UP001164472"/>
    </source>
</evidence>
<feature type="compositionally biased region" description="Polar residues" evidence="7">
    <location>
        <begin position="499"/>
        <end position="511"/>
    </location>
</feature>
<protein>
    <recommendedName>
        <fullName evidence="3">histidine kinase</fullName>
        <ecNumber evidence="3">2.7.13.3</ecNumber>
    </recommendedName>
</protein>